<gene>
    <name evidence="1" type="ordered locus">TDE_0683</name>
</gene>
<evidence type="ECO:0000313" key="1">
    <source>
        <dbReference type="EMBL" id="AAS11177.1"/>
    </source>
</evidence>
<keyword evidence="2" id="KW-1185">Reference proteome</keyword>
<dbReference type="Proteomes" id="UP000008212">
    <property type="component" value="Chromosome"/>
</dbReference>
<reference evidence="1 2" key="1">
    <citation type="journal article" date="2004" name="Proc. Natl. Acad. Sci. U.S.A.">
        <title>Comparison of the genome of the oral pathogen Treponema denticola with other spirochete genomes.</title>
        <authorList>
            <person name="Seshadri R."/>
            <person name="Myers G.S."/>
            <person name="Tettelin H."/>
            <person name="Eisen J.A."/>
            <person name="Heidelberg J.F."/>
            <person name="Dodson R.J."/>
            <person name="Davidsen T.M."/>
            <person name="DeBoy R.T."/>
            <person name="Fouts D.E."/>
            <person name="Haft D.H."/>
            <person name="Selengut J."/>
            <person name="Ren Q."/>
            <person name="Brinkac L.M."/>
            <person name="Madupu R."/>
            <person name="Kolonay J."/>
            <person name="Durkin S.A."/>
            <person name="Daugherty S.C."/>
            <person name="Shetty J."/>
            <person name="Shvartsbeyn A."/>
            <person name="Gebregeorgis E."/>
            <person name="Geer K."/>
            <person name="Tsegaye G."/>
            <person name="Malek J."/>
            <person name="Ayodeji B."/>
            <person name="Shatsman S."/>
            <person name="McLeod M.P."/>
            <person name="Smajs D."/>
            <person name="Howell J.K."/>
            <person name="Pal S."/>
            <person name="Amin A."/>
            <person name="Vashisth P."/>
            <person name="McNeill T.Z."/>
            <person name="Xiang Q."/>
            <person name="Sodergren E."/>
            <person name="Baca E."/>
            <person name="Weinstock G.M."/>
            <person name="Norris S.J."/>
            <person name="Fraser C.M."/>
            <person name="Paulsen I.T."/>
        </authorList>
    </citation>
    <scope>NUCLEOTIDE SEQUENCE [LARGE SCALE GENOMIC DNA]</scope>
    <source>
        <strain evidence="2">ATCC 35405 / DSM 14222 / CIP 103919 / JCM 8153 / KCTC 15104</strain>
    </source>
</reference>
<dbReference type="HOGENOM" id="CLU_3334242_0_0_12"/>
<evidence type="ECO:0000313" key="2">
    <source>
        <dbReference type="Proteomes" id="UP000008212"/>
    </source>
</evidence>
<dbReference type="EMBL" id="AE017226">
    <property type="protein sequence ID" value="AAS11177.1"/>
    <property type="molecule type" value="Genomic_DNA"/>
</dbReference>
<protein>
    <submittedName>
        <fullName evidence="1">Uncharacterized protein</fullName>
    </submittedName>
</protein>
<dbReference type="PaxDb" id="243275-TDE_0683"/>
<name>Q73PW2_TREDE</name>
<sequence>MFNKISKDWAGAAPLPSSNYRLVNAIFSKIFKKKFIKF</sequence>
<dbReference type="KEGG" id="tde:TDE_0683"/>
<dbReference type="STRING" id="243275.TDE_0683"/>
<accession>Q73PW2</accession>
<proteinExistence type="predicted"/>
<organism evidence="1 2">
    <name type="scientific">Treponema denticola (strain ATCC 35405 / DSM 14222 / CIP 103919 / JCM 8153 / KCTC 15104)</name>
    <dbReference type="NCBI Taxonomy" id="243275"/>
    <lineage>
        <taxon>Bacteria</taxon>
        <taxon>Pseudomonadati</taxon>
        <taxon>Spirochaetota</taxon>
        <taxon>Spirochaetia</taxon>
        <taxon>Spirochaetales</taxon>
        <taxon>Treponemataceae</taxon>
        <taxon>Treponema</taxon>
    </lineage>
</organism>
<dbReference type="AlphaFoldDB" id="Q73PW2"/>